<evidence type="ECO:0000313" key="3">
    <source>
        <dbReference type="Proteomes" id="UP001390339"/>
    </source>
</evidence>
<feature type="chain" id="PRO_5045319802" evidence="1">
    <location>
        <begin position="21"/>
        <end position="157"/>
    </location>
</feature>
<dbReference type="EMBL" id="JAPCWZ010000005">
    <property type="protein sequence ID" value="KAK8861914.1"/>
    <property type="molecule type" value="Genomic_DNA"/>
</dbReference>
<keyword evidence="3" id="KW-1185">Reference proteome</keyword>
<dbReference type="Pfam" id="PF04681">
    <property type="entry name" value="Bys1"/>
    <property type="match status" value="1"/>
</dbReference>
<dbReference type="PANTHER" id="PTHR36195">
    <property type="entry name" value="DOMAIN PROTEIN, PUTATIVE (AFU_ORTHOLOGUE AFUA_5G01990)-RELATED-RELATED"/>
    <property type="match status" value="1"/>
</dbReference>
<name>A0ABR2IEB1_9PEZI</name>
<protein>
    <submittedName>
        <fullName evidence="2">16 kDa allergen</fullName>
    </submittedName>
</protein>
<proteinExistence type="predicted"/>
<evidence type="ECO:0000313" key="2">
    <source>
        <dbReference type="EMBL" id="KAK8861914.1"/>
    </source>
</evidence>
<dbReference type="Proteomes" id="UP001390339">
    <property type="component" value="Unassembled WGS sequence"/>
</dbReference>
<reference evidence="2 3" key="1">
    <citation type="journal article" date="2024" name="IMA Fungus">
        <title>Apiospora arundinis, a panoply of carbohydrate-active enzymes and secondary metabolites.</title>
        <authorList>
            <person name="Sorensen T."/>
            <person name="Petersen C."/>
            <person name="Muurmann A.T."/>
            <person name="Christiansen J.V."/>
            <person name="Brundto M.L."/>
            <person name="Overgaard C.K."/>
            <person name="Boysen A.T."/>
            <person name="Wollenberg R.D."/>
            <person name="Larsen T.O."/>
            <person name="Sorensen J.L."/>
            <person name="Nielsen K.L."/>
            <person name="Sondergaard T.E."/>
        </authorList>
    </citation>
    <scope>NUCLEOTIDE SEQUENCE [LARGE SCALE GENOMIC DNA]</scope>
    <source>
        <strain evidence="2 3">AAU 773</strain>
    </source>
</reference>
<sequence length="157" mass="16667">MQYSTIFAAAAGLFATAVSAQENGYADVKNNCNFPVYVQSFPFDGSAAGPLTTLPKGGSFAEKFRAGGSTVKIATTKTLSGPLFFGYSFSSNPDYAYYELSTEWGNPFAQYSNILTPGDGCEFFQCAANDAACYSTPQKKRVYGCPLPLNVTAALCA</sequence>
<dbReference type="PANTHER" id="PTHR36195:SF4">
    <property type="entry name" value="DOMAIN PROTEIN, PUTATIVE (AFU_ORTHOLOGUE AFUA_5G01990)-RELATED"/>
    <property type="match status" value="1"/>
</dbReference>
<dbReference type="InterPro" id="IPR006771">
    <property type="entry name" value="CetA-like"/>
</dbReference>
<organism evidence="2 3">
    <name type="scientific">Apiospora arundinis</name>
    <dbReference type="NCBI Taxonomy" id="335852"/>
    <lineage>
        <taxon>Eukaryota</taxon>
        <taxon>Fungi</taxon>
        <taxon>Dikarya</taxon>
        <taxon>Ascomycota</taxon>
        <taxon>Pezizomycotina</taxon>
        <taxon>Sordariomycetes</taxon>
        <taxon>Xylariomycetidae</taxon>
        <taxon>Amphisphaeriales</taxon>
        <taxon>Apiosporaceae</taxon>
        <taxon>Apiospora</taxon>
    </lineage>
</organism>
<gene>
    <name evidence="2" type="ORF">PGQ11_008149</name>
</gene>
<accession>A0ABR2IEB1</accession>
<feature type="signal peptide" evidence="1">
    <location>
        <begin position="1"/>
        <end position="20"/>
    </location>
</feature>
<keyword evidence="1" id="KW-0732">Signal</keyword>
<comment type="caution">
    <text evidence="2">The sequence shown here is derived from an EMBL/GenBank/DDBJ whole genome shotgun (WGS) entry which is preliminary data.</text>
</comment>
<evidence type="ECO:0000256" key="1">
    <source>
        <dbReference type="SAM" id="SignalP"/>
    </source>
</evidence>